<dbReference type="RefSeq" id="WP_071855245.1">
    <property type="nucleotide sequence ID" value="NZ_JXLB01000008.1"/>
</dbReference>
<evidence type="ECO:0000313" key="1">
    <source>
        <dbReference type="EMBL" id="OJG82676.1"/>
    </source>
</evidence>
<comment type="caution">
    <text evidence="1">The sequence shown here is derived from an EMBL/GenBank/DDBJ whole genome shotgun (WGS) entry which is preliminary data.</text>
</comment>
<accession>A0A1L8WNV0</accession>
<organism evidence="1 2">
    <name type="scientific">Enterococcus ratti</name>
    <dbReference type="NCBI Taxonomy" id="150033"/>
    <lineage>
        <taxon>Bacteria</taxon>
        <taxon>Bacillati</taxon>
        <taxon>Bacillota</taxon>
        <taxon>Bacilli</taxon>
        <taxon>Lactobacillales</taxon>
        <taxon>Enterococcaceae</taxon>
        <taxon>Enterococcus</taxon>
    </lineage>
</organism>
<dbReference type="Proteomes" id="UP000182152">
    <property type="component" value="Unassembled WGS sequence"/>
</dbReference>
<keyword evidence="2" id="KW-1185">Reference proteome</keyword>
<evidence type="ECO:0000313" key="2">
    <source>
        <dbReference type="Proteomes" id="UP000182152"/>
    </source>
</evidence>
<name>A0A1L8WNV0_9ENTE</name>
<dbReference type="EMBL" id="JXLB01000008">
    <property type="protein sequence ID" value="OJG82676.1"/>
    <property type="molecule type" value="Genomic_DNA"/>
</dbReference>
<gene>
    <name evidence="1" type="ORF">RV14_GL002251</name>
</gene>
<sequence>MNIKKLSLLSVTIFILTAVSVLPVVKLSEDVFADETTTKVTASNSLHQSKLFKHVIAQKVLQTNVNVFYDGATKISQLLDKNMNVLAAEISNSKTLETIAVTKTDTEVIVEKTTKGYNGEYKVKTEHFPLATIKESENIGINPMNHYTA</sequence>
<proteinExistence type="predicted"/>
<protein>
    <submittedName>
        <fullName evidence="1">Uncharacterized protein</fullName>
    </submittedName>
</protein>
<reference evidence="1 2" key="1">
    <citation type="submission" date="2014-12" db="EMBL/GenBank/DDBJ databases">
        <title>Draft genome sequences of 29 type strains of Enterococci.</title>
        <authorList>
            <person name="Zhong Z."/>
            <person name="Sun Z."/>
            <person name="Liu W."/>
            <person name="Zhang W."/>
            <person name="Zhang H."/>
        </authorList>
    </citation>
    <scope>NUCLEOTIDE SEQUENCE [LARGE SCALE GENOMIC DNA]</scope>
    <source>
        <strain evidence="1 2">DSM 15687</strain>
    </source>
</reference>
<dbReference type="AlphaFoldDB" id="A0A1L8WNV0"/>